<sequence>MTGLRGDGNQRRLGLPFPERY</sequence>
<gene>
    <name evidence="2" type="ORF">SPHINGO391_350102</name>
</gene>
<accession>A0A5E7Y290</accession>
<feature type="region of interest" description="Disordered" evidence="1">
    <location>
        <begin position="1"/>
        <end position="21"/>
    </location>
</feature>
<dbReference type="EMBL" id="CABVLI010000029">
    <property type="protein sequence ID" value="VVT00696.1"/>
    <property type="molecule type" value="Genomic_DNA"/>
</dbReference>
<evidence type="ECO:0000256" key="1">
    <source>
        <dbReference type="SAM" id="MobiDB-lite"/>
    </source>
</evidence>
<name>A0A5E7Y290_9SPHN</name>
<organism evidence="2 3">
    <name type="scientific">Sphingomonas aurantiaca</name>
    <dbReference type="NCBI Taxonomy" id="185949"/>
    <lineage>
        <taxon>Bacteria</taxon>
        <taxon>Pseudomonadati</taxon>
        <taxon>Pseudomonadota</taxon>
        <taxon>Alphaproteobacteria</taxon>
        <taxon>Sphingomonadales</taxon>
        <taxon>Sphingomonadaceae</taxon>
        <taxon>Sphingomonas</taxon>
    </lineage>
</organism>
<evidence type="ECO:0000313" key="2">
    <source>
        <dbReference type="EMBL" id="VVT00696.1"/>
    </source>
</evidence>
<dbReference type="AlphaFoldDB" id="A0A5E7Y290"/>
<dbReference type="Proteomes" id="UP000326857">
    <property type="component" value="Unassembled WGS sequence"/>
</dbReference>
<proteinExistence type="predicted"/>
<evidence type="ECO:0000313" key="3">
    <source>
        <dbReference type="Proteomes" id="UP000326857"/>
    </source>
</evidence>
<reference evidence="2 3" key="1">
    <citation type="submission" date="2019-09" db="EMBL/GenBank/DDBJ databases">
        <authorList>
            <person name="Dittami M. S."/>
        </authorList>
    </citation>
    <scope>NUCLEOTIDE SEQUENCE [LARGE SCALE GENOMIC DNA]</scope>
    <source>
        <strain evidence="2">SPHINGO391</strain>
    </source>
</reference>
<protein>
    <submittedName>
        <fullName evidence="2">Uncharacterized protein</fullName>
    </submittedName>
</protein>